<accession>A0A0E9R2I7</accession>
<dbReference type="EMBL" id="GBXM01085263">
    <property type="protein sequence ID" value="JAH23314.1"/>
    <property type="molecule type" value="Transcribed_RNA"/>
</dbReference>
<protein>
    <submittedName>
        <fullName evidence="1">Uncharacterized protein</fullName>
    </submittedName>
</protein>
<proteinExistence type="predicted"/>
<reference evidence="1" key="1">
    <citation type="submission" date="2014-11" db="EMBL/GenBank/DDBJ databases">
        <authorList>
            <person name="Amaro Gonzalez C."/>
        </authorList>
    </citation>
    <scope>NUCLEOTIDE SEQUENCE</scope>
</reference>
<organism evidence="1">
    <name type="scientific">Anguilla anguilla</name>
    <name type="common">European freshwater eel</name>
    <name type="synonym">Muraena anguilla</name>
    <dbReference type="NCBI Taxonomy" id="7936"/>
    <lineage>
        <taxon>Eukaryota</taxon>
        <taxon>Metazoa</taxon>
        <taxon>Chordata</taxon>
        <taxon>Craniata</taxon>
        <taxon>Vertebrata</taxon>
        <taxon>Euteleostomi</taxon>
        <taxon>Actinopterygii</taxon>
        <taxon>Neopterygii</taxon>
        <taxon>Teleostei</taxon>
        <taxon>Anguilliformes</taxon>
        <taxon>Anguillidae</taxon>
        <taxon>Anguilla</taxon>
    </lineage>
</organism>
<name>A0A0E9R2I7_ANGAN</name>
<sequence>MHIKGNPITDSHIFAVFG</sequence>
<reference evidence="1" key="2">
    <citation type="journal article" date="2015" name="Fish Shellfish Immunol.">
        <title>Early steps in the European eel (Anguilla anguilla)-Vibrio vulnificus interaction in the gills: Role of the RtxA13 toxin.</title>
        <authorList>
            <person name="Callol A."/>
            <person name="Pajuelo D."/>
            <person name="Ebbesson L."/>
            <person name="Teles M."/>
            <person name="MacKenzie S."/>
            <person name="Amaro C."/>
        </authorList>
    </citation>
    <scope>NUCLEOTIDE SEQUENCE</scope>
</reference>
<dbReference type="AlphaFoldDB" id="A0A0E9R2I7"/>
<evidence type="ECO:0000313" key="1">
    <source>
        <dbReference type="EMBL" id="JAH23314.1"/>
    </source>
</evidence>